<evidence type="ECO:0000259" key="9">
    <source>
        <dbReference type="Pfam" id="PF11967"/>
    </source>
</evidence>
<keyword evidence="5 8" id="KW-0233">DNA recombination</keyword>
<dbReference type="RefSeq" id="WP_100688604.1">
    <property type="nucleotide sequence ID" value="NZ_JBHTBD010000003.1"/>
</dbReference>
<dbReference type="Pfam" id="PF11967">
    <property type="entry name" value="RecO_N"/>
    <property type="match status" value="1"/>
</dbReference>
<protein>
    <recommendedName>
        <fullName evidence="3 8">DNA repair protein RecO</fullName>
    </recommendedName>
    <alternativeName>
        <fullName evidence="7 8">Recombination protein O</fullName>
    </alternativeName>
</protein>
<dbReference type="SUPFAM" id="SSF57863">
    <property type="entry name" value="ArfGap/RecO-like zinc finger"/>
    <property type="match status" value="1"/>
</dbReference>
<gene>
    <name evidence="8 10" type="primary">recO</name>
    <name evidence="10" type="ORF">ACFQQA_10535</name>
</gene>
<keyword evidence="6 8" id="KW-0234">DNA repair</keyword>
<feature type="domain" description="DNA replication/recombination mediator RecO N-terminal" evidence="9">
    <location>
        <begin position="5"/>
        <end position="77"/>
    </location>
</feature>
<evidence type="ECO:0000256" key="1">
    <source>
        <dbReference type="ARBA" id="ARBA00003065"/>
    </source>
</evidence>
<sequence>MRRVQQEPAYVLHRRPWRETSFIVDLFTLNHGRVSVIARGASGSKSPLKAQLQPFQPLLLGWTGRGDLKTLTEVDVREGPVLHYTASLYSGLYLNELMQRVLPQADPHPTLFAAYIETLAELAQASDVEPVLRRFEQAFAAALGYDFCWDKAMDTGDRVIAGQTYCYDPEQGIVAAASVGVRLQNLPGETLLALAEGDLQTPASRRVSKRVMRVLTDYLLQGRPLNSRSLFAHHCVRSPQERTT</sequence>
<dbReference type="InterPro" id="IPR022572">
    <property type="entry name" value="DNA_rep/recomb_RecO_N"/>
</dbReference>
<dbReference type="SUPFAM" id="SSF50249">
    <property type="entry name" value="Nucleic acid-binding proteins"/>
    <property type="match status" value="1"/>
</dbReference>
<evidence type="ECO:0000256" key="7">
    <source>
        <dbReference type="ARBA" id="ARBA00033409"/>
    </source>
</evidence>
<evidence type="ECO:0000256" key="8">
    <source>
        <dbReference type="HAMAP-Rule" id="MF_00201"/>
    </source>
</evidence>
<dbReference type="NCBIfam" id="TIGR00613">
    <property type="entry name" value="reco"/>
    <property type="match status" value="1"/>
</dbReference>
<dbReference type="InterPro" id="IPR042242">
    <property type="entry name" value="RecO_C"/>
</dbReference>
<comment type="similarity">
    <text evidence="2 8">Belongs to the RecO family.</text>
</comment>
<evidence type="ECO:0000256" key="5">
    <source>
        <dbReference type="ARBA" id="ARBA00023172"/>
    </source>
</evidence>
<evidence type="ECO:0000256" key="3">
    <source>
        <dbReference type="ARBA" id="ARBA00021310"/>
    </source>
</evidence>
<keyword evidence="4 8" id="KW-0227">DNA damage</keyword>
<dbReference type="Gene3D" id="2.40.50.140">
    <property type="entry name" value="Nucleic acid-binding proteins"/>
    <property type="match status" value="1"/>
</dbReference>
<evidence type="ECO:0000256" key="4">
    <source>
        <dbReference type="ARBA" id="ARBA00022763"/>
    </source>
</evidence>
<reference evidence="11" key="1">
    <citation type="journal article" date="2019" name="Int. J. Syst. Evol. Microbiol.">
        <title>The Global Catalogue of Microorganisms (GCM) 10K type strain sequencing project: providing services to taxonomists for standard genome sequencing and annotation.</title>
        <authorList>
            <consortium name="The Broad Institute Genomics Platform"/>
            <consortium name="The Broad Institute Genome Sequencing Center for Infectious Disease"/>
            <person name="Wu L."/>
            <person name="Ma J."/>
        </authorList>
    </citation>
    <scope>NUCLEOTIDE SEQUENCE [LARGE SCALE GENOMIC DNA]</scope>
    <source>
        <strain evidence="11">CCUG 60559</strain>
    </source>
</reference>
<dbReference type="InterPro" id="IPR037278">
    <property type="entry name" value="ARFGAP/RecO"/>
</dbReference>
<organism evidence="10 11">
    <name type="scientific">Marinobacter aromaticivorans</name>
    <dbReference type="NCBI Taxonomy" id="1494078"/>
    <lineage>
        <taxon>Bacteria</taxon>
        <taxon>Pseudomonadati</taxon>
        <taxon>Pseudomonadota</taxon>
        <taxon>Gammaproteobacteria</taxon>
        <taxon>Pseudomonadales</taxon>
        <taxon>Marinobacteraceae</taxon>
        <taxon>Marinobacter</taxon>
    </lineage>
</organism>
<proteinExistence type="inferred from homology"/>
<accession>A0ABW2IWM7</accession>
<name>A0ABW2IWM7_9GAMM</name>
<dbReference type="Pfam" id="PF02565">
    <property type="entry name" value="RecO_C"/>
    <property type="match status" value="1"/>
</dbReference>
<dbReference type="Gene3D" id="1.20.1440.120">
    <property type="entry name" value="Recombination protein O, C-terminal domain"/>
    <property type="match status" value="1"/>
</dbReference>
<dbReference type="HAMAP" id="MF_00201">
    <property type="entry name" value="RecO"/>
    <property type="match status" value="1"/>
</dbReference>
<dbReference type="PANTHER" id="PTHR33991">
    <property type="entry name" value="DNA REPAIR PROTEIN RECO"/>
    <property type="match status" value="1"/>
</dbReference>
<dbReference type="Proteomes" id="UP001596506">
    <property type="component" value="Unassembled WGS sequence"/>
</dbReference>
<dbReference type="InterPro" id="IPR003717">
    <property type="entry name" value="RecO"/>
</dbReference>
<dbReference type="InterPro" id="IPR012340">
    <property type="entry name" value="NA-bd_OB-fold"/>
</dbReference>
<evidence type="ECO:0000313" key="11">
    <source>
        <dbReference type="Proteomes" id="UP001596506"/>
    </source>
</evidence>
<comment type="caution">
    <text evidence="10">The sequence shown here is derived from an EMBL/GenBank/DDBJ whole genome shotgun (WGS) entry which is preliminary data.</text>
</comment>
<dbReference type="EMBL" id="JBHTBD010000003">
    <property type="protein sequence ID" value="MFC7295160.1"/>
    <property type="molecule type" value="Genomic_DNA"/>
</dbReference>
<comment type="function">
    <text evidence="1 8">Involved in DNA repair and RecF pathway recombination.</text>
</comment>
<keyword evidence="11" id="KW-1185">Reference proteome</keyword>
<evidence type="ECO:0000256" key="6">
    <source>
        <dbReference type="ARBA" id="ARBA00023204"/>
    </source>
</evidence>
<evidence type="ECO:0000313" key="10">
    <source>
        <dbReference type="EMBL" id="MFC7295160.1"/>
    </source>
</evidence>
<dbReference type="PANTHER" id="PTHR33991:SF1">
    <property type="entry name" value="DNA REPAIR PROTEIN RECO"/>
    <property type="match status" value="1"/>
</dbReference>
<evidence type="ECO:0000256" key="2">
    <source>
        <dbReference type="ARBA" id="ARBA00007452"/>
    </source>
</evidence>